<evidence type="ECO:0000313" key="8">
    <source>
        <dbReference type="RefSeq" id="XP_021853922.1"/>
    </source>
</evidence>
<dbReference type="PROSITE" id="PS50089">
    <property type="entry name" value="ZF_RING_2"/>
    <property type="match status" value="1"/>
</dbReference>
<evidence type="ECO:0000256" key="5">
    <source>
        <dbReference type="SAM" id="Phobius"/>
    </source>
</evidence>
<dbReference type="KEGG" id="soe:110793364"/>
<dbReference type="PANTHER" id="PTHR46858">
    <property type="entry name" value="OS05G0521000 PROTEIN"/>
    <property type="match status" value="1"/>
</dbReference>
<dbReference type="PANTHER" id="PTHR46858:SF14">
    <property type="entry name" value="RING-TYPE DOMAIN-CONTAINING PROTEIN"/>
    <property type="match status" value="1"/>
</dbReference>
<dbReference type="Pfam" id="PF13920">
    <property type="entry name" value="zf-C3HC4_3"/>
    <property type="match status" value="1"/>
</dbReference>
<sequence>MACAACSVYPFMVGLVTYFAVLGLLVIITFAVLKFLGEWRGRHPEEGESNLLMPQYHIDKIETTSYGTYNQQDPEFGNGSSSKCWELYDANICVICYDEQRNCFFVPCGHSATCFICAQRIFYEENRNCPVCRRFIGKIRKLFTSYFHN</sequence>
<keyword evidence="5" id="KW-0812">Transmembrane</keyword>
<dbReference type="GO" id="GO:0008270">
    <property type="term" value="F:zinc ion binding"/>
    <property type="evidence" value="ECO:0007669"/>
    <property type="project" value="UniProtKB-KW"/>
</dbReference>
<dbReference type="SMART" id="SM00184">
    <property type="entry name" value="RING"/>
    <property type="match status" value="1"/>
</dbReference>
<dbReference type="AlphaFoldDB" id="A0A9R0IRL6"/>
<protein>
    <submittedName>
        <fullName evidence="8 9">Probable E3 ubiquitin-protein ligase LUL2</fullName>
    </submittedName>
</protein>
<evidence type="ECO:0000259" key="6">
    <source>
        <dbReference type="PROSITE" id="PS50089"/>
    </source>
</evidence>
<dbReference type="Gene3D" id="3.30.40.10">
    <property type="entry name" value="Zinc/RING finger domain, C3HC4 (zinc finger)"/>
    <property type="match status" value="1"/>
</dbReference>
<keyword evidence="1" id="KW-0479">Metal-binding</keyword>
<accession>A0A9R0IRL6</accession>
<dbReference type="InterPro" id="IPR013083">
    <property type="entry name" value="Znf_RING/FYVE/PHD"/>
</dbReference>
<keyword evidence="5" id="KW-1133">Transmembrane helix</keyword>
<dbReference type="OrthoDB" id="3045089at2759"/>
<evidence type="ECO:0000256" key="4">
    <source>
        <dbReference type="PROSITE-ProRule" id="PRU00175"/>
    </source>
</evidence>
<dbReference type="RefSeq" id="XP_021853922.1">
    <property type="nucleotide sequence ID" value="XM_021998230.1"/>
</dbReference>
<keyword evidence="3" id="KW-0862">Zinc</keyword>
<evidence type="ECO:0000256" key="1">
    <source>
        <dbReference type="ARBA" id="ARBA00022723"/>
    </source>
</evidence>
<keyword evidence="5" id="KW-0472">Membrane</keyword>
<reference evidence="7" key="1">
    <citation type="journal article" date="2021" name="Nat. Commun.">
        <title>Genomic analyses provide insights into spinach domestication and the genetic basis of agronomic traits.</title>
        <authorList>
            <person name="Cai X."/>
            <person name="Sun X."/>
            <person name="Xu C."/>
            <person name="Sun H."/>
            <person name="Wang X."/>
            <person name="Ge C."/>
            <person name="Zhang Z."/>
            <person name="Wang Q."/>
            <person name="Fei Z."/>
            <person name="Jiao C."/>
            <person name="Wang Q."/>
        </authorList>
    </citation>
    <scope>NUCLEOTIDE SEQUENCE [LARGE SCALE GENOMIC DNA]</scope>
    <source>
        <strain evidence="7">cv. Varoflay</strain>
    </source>
</reference>
<keyword evidence="2 4" id="KW-0863">Zinc-finger</keyword>
<gene>
    <name evidence="8 9" type="primary">LOC110793364</name>
</gene>
<dbReference type="InterPro" id="IPR001841">
    <property type="entry name" value="Znf_RING"/>
</dbReference>
<feature type="domain" description="RING-type" evidence="6">
    <location>
        <begin position="93"/>
        <end position="133"/>
    </location>
</feature>
<keyword evidence="7" id="KW-1185">Reference proteome</keyword>
<dbReference type="SUPFAM" id="SSF57850">
    <property type="entry name" value="RING/U-box"/>
    <property type="match status" value="1"/>
</dbReference>
<dbReference type="Proteomes" id="UP000813463">
    <property type="component" value="Chromosome 3"/>
</dbReference>
<dbReference type="GO" id="GO:0061630">
    <property type="term" value="F:ubiquitin protein ligase activity"/>
    <property type="evidence" value="ECO:0007669"/>
    <property type="project" value="TreeGrafter"/>
</dbReference>
<proteinExistence type="predicted"/>
<evidence type="ECO:0000256" key="3">
    <source>
        <dbReference type="ARBA" id="ARBA00022833"/>
    </source>
</evidence>
<feature type="transmembrane region" description="Helical" evidence="5">
    <location>
        <begin position="12"/>
        <end position="33"/>
    </location>
</feature>
<evidence type="ECO:0000313" key="7">
    <source>
        <dbReference type="Proteomes" id="UP000813463"/>
    </source>
</evidence>
<dbReference type="GeneID" id="110793364"/>
<evidence type="ECO:0000256" key="2">
    <source>
        <dbReference type="ARBA" id="ARBA00022771"/>
    </source>
</evidence>
<dbReference type="GO" id="GO:0016567">
    <property type="term" value="P:protein ubiquitination"/>
    <property type="evidence" value="ECO:0007669"/>
    <property type="project" value="TreeGrafter"/>
</dbReference>
<organism evidence="7 8">
    <name type="scientific">Spinacia oleracea</name>
    <name type="common">Spinach</name>
    <dbReference type="NCBI Taxonomy" id="3562"/>
    <lineage>
        <taxon>Eukaryota</taxon>
        <taxon>Viridiplantae</taxon>
        <taxon>Streptophyta</taxon>
        <taxon>Embryophyta</taxon>
        <taxon>Tracheophyta</taxon>
        <taxon>Spermatophyta</taxon>
        <taxon>Magnoliopsida</taxon>
        <taxon>eudicotyledons</taxon>
        <taxon>Gunneridae</taxon>
        <taxon>Pentapetalae</taxon>
        <taxon>Caryophyllales</taxon>
        <taxon>Chenopodiaceae</taxon>
        <taxon>Chenopodioideae</taxon>
        <taxon>Anserineae</taxon>
        <taxon>Spinacia</taxon>
    </lineage>
</organism>
<reference evidence="8 9" key="2">
    <citation type="submission" date="2025-04" db="UniProtKB">
        <authorList>
            <consortium name="RefSeq"/>
        </authorList>
    </citation>
    <scope>IDENTIFICATION</scope>
</reference>
<evidence type="ECO:0000313" key="9">
    <source>
        <dbReference type="RefSeq" id="XP_021853923.1"/>
    </source>
</evidence>
<dbReference type="RefSeq" id="XP_021853923.1">
    <property type="nucleotide sequence ID" value="XM_021998231.1"/>
</dbReference>
<name>A0A9R0IRL6_SPIOL</name>